<dbReference type="InterPro" id="IPR011989">
    <property type="entry name" value="ARM-like"/>
</dbReference>
<dbReference type="Gene3D" id="1.25.10.10">
    <property type="entry name" value="Leucine-rich Repeat Variant"/>
    <property type="match status" value="1"/>
</dbReference>
<proteinExistence type="predicted"/>
<evidence type="ECO:0000313" key="1">
    <source>
        <dbReference type="EMBL" id="KAJ8300560.1"/>
    </source>
</evidence>
<keyword evidence="2" id="KW-1185">Reference proteome</keyword>
<dbReference type="SUPFAM" id="SSF48371">
    <property type="entry name" value="ARM repeat"/>
    <property type="match status" value="1"/>
</dbReference>
<name>A0ABQ9E601_TEGGR</name>
<reference evidence="1 2" key="1">
    <citation type="submission" date="2022-12" db="EMBL/GenBank/DDBJ databases">
        <title>Chromosome-level genome of Tegillarca granosa.</title>
        <authorList>
            <person name="Kim J."/>
        </authorList>
    </citation>
    <scope>NUCLEOTIDE SEQUENCE [LARGE SCALE GENOMIC DNA]</scope>
    <source>
        <strain evidence="1">Teg-2019</strain>
        <tissue evidence="1">Adductor muscle</tissue>
    </source>
</reference>
<accession>A0ABQ9E601</accession>
<protein>
    <submittedName>
        <fullName evidence="1">Uncharacterized protein</fullName>
    </submittedName>
</protein>
<dbReference type="InterPro" id="IPR016024">
    <property type="entry name" value="ARM-type_fold"/>
</dbReference>
<dbReference type="EMBL" id="JARBDR010000919">
    <property type="protein sequence ID" value="KAJ8300560.1"/>
    <property type="molecule type" value="Genomic_DNA"/>
</dbReference>
<comment type="caution">
    <text evidence="1">The sequence shown here is derived from an EMBL/GenBank/DDBJ whole genome shotgun (WGS) entry which is preliminary data.</text>
</comment>
<evidence type="ECO:0000313" key="2">
    <source>
        <dbReference type="Proteomes" id="UP001217089"/>
    </source>
</evidence>
<organism evidence="1 2">
    <name type="scientific">Tegillarca granosa</name>
    <name type="common">Malaysian cockle</name>
    <name type="synonym">Anadara granosa</name>
    <dbReference type="NCBI Taxonomy" id="220873"/>
    <lineage>
        <taxon>Eukaryota</taxon>
        <taxon>Metazoa</taxon>
        <taxon>Spiralia</taxon>
        <taxon>Lophotrochozoa</taxon>
        <taxon>Mollusca</taxon>
        <taxon>Bivalvia</taxon>
        <taxon>Autobranchia</taxon>
        <taxon>Pteriomorphia</taxon>
        <taxon>Arcoida</taxon>
        <taxon>Arcoidea</taxon>
        <taxon>Arcidae</taxon>
        <taxon>Tegillarca</taxon>
    </lineage>
</organism>
<sequence>MPAIDYDHDTITHVTALLHAENLWTASNAALVLARLSISENGCSRILHQQNAQHILSSFVHFSHKSLPYFIFYRLSISENGCSRILHHQNAQHILTKLVQSLGLSALAKMLSCNDTGASKNACFALSCLATNTEGHTRLLNNIHSDDILRTLSELLSAEDSETGWFAAMTLRTLASQPRGCLRLRDHPQVIPALKSYSQTPDLITHLKLLEGNVFIDDDFDYN</sequence>
<dbReference type="Proteomes" id="UP001217089">
    <property type="component" value="Unassembled WGS sequence"/>
</dbReference>
<gene>
    <name evidence="1" type="ORF">KUTeg_022079</name>
</gene>